<dbReference type="InterPro" id="IPR029045">
    <property type="entry name" value="ClpP/crotonase-like_dom_sf"/>
</dbReference>
<dbReference type="NCBIfam" id="NF008388">
    <property type="entry name" value="PRK11186.1"/>
    <property type="match status" value="1"/>
</dbReference>
<evidence type="ECO:0000256" key="7">
    <source>
        <dbReference type="SAM" id="SignalP"/>
    </source>
</evidence>
<feature type="compositionally biased region" description="Basic and acidic residues" evidence="6">
    <location>
        <begin position="629"/>
        <end position="641"/>
    </location>
</feature>
<accession>A0A8J2XP72</accession>
<dbReference type="AlphaFoldDB" id="A0A8J2XP72"/>
<evidence type="ECO:0000256" key="4">
    <source>
        <dbReference type="ARBA" id="ARBA00022825"/>
    </source>
</evidence>
<dbReference type="PROSITE" id="PS50106">
    <property type="entry name" value="PDZ"/>
    <property type="match status" value="1"/>
</dbReference>
<dbReference type="GO" id="GO:0006508">
    <property type="term" value="P:proteolysis"/>
    <property type="evidence" value="ECO:0007669"/>
    <property type="project" value="UniProtKB-KW"/>
</dbReference>
<evidence type="ECO:0000256" key="2">
    <source>
        <dbReference type="ARBA" id="ARBA00022670"/>
    </source>
</evidence>
<keyword evidence="4 5" id="KW-0720">Serine protease</keyword>
<evidence type="ECO:0000256" key="6">
    <source>
        <dbReference type="SAM" id="MobiDB-lite"/>
    </source>
</evidence>
<dbReference type="Pfam" id="PF17804">
    <property type="entry name" value="TSP_NTD"/>
    <property type="match status" value="1"/>
</dbReference>
<proteinExistence type="inferred from homology"/>
<evidence type="ECO:0000259" key="8">
    <source>
        <dbReference type="PROSITE" id="PS50106"/>
    </source>
</evidence>
<dbReference type="Gene3D" id="3.90.226.10">
    <property type="entry name" value="2-enoyl-CoA Hydratase, Chain A, domain 1"/>
    <property type="match status" value="1"/>
</dbReference>
<feature type="signal peptide" evidence="7">
    <location>
        <begin position="1"/>
        <end position="21"/>
    </location>
</feature>
<sequence>MKFWQQICAALVLAPAVVFSAAQVELQTYTVEDLPQLQQEKQHKNAAIRITDVFTQSHYHPIELNDAFSVKIYDRFFDTLDYNRQVFIQSDIDQFASYKTKFDDYLKRGRLDVPYEIYQLNLKRRFERLNYALSLLDKDFDFSKDESLAYDRNELPWPTTTAELDAIWRLQVKADALNLVLSGKTQEEARELLTKRYTYGIKRLTQTNSEDVFQLLMNSFARSIEPHTSYLSPRNAERFKQDINLSLEGIGAVLQSDFDYTVIRRLVAGGPAASSGQLKPDDKIIGVGQEDEDIVNIVGWRLDEVVELIKGPKGTKVFLEVVPVKGGVDGEAKVVTITRDKIRLEDQAAKTEIKRPEDGPYAGRAVAVIDIPSFYNGLSDDVRKQLQEIALEDLDAVIVDLRGNGGGSLPEAISLTGLFIERGPVVQRRNMIGEVTVDSDRDPRTQYSGPMVVMVDRYSASASEIFAAALQDYGRALIVGEQTFGKGTVQNHRSLNRRFDLFQNPLGDIQFTTAKFYRINGGSTQNKGVIPDVKFPQEIDPSEYGESQEDNALPWDRIGTANYLRIDEVKPWIEGVNSRHVQRIETNPEFGYIFEDIARYKQEKEDKLVSLNKEKRLKDREERKARLLARENERRAREGKEPLASTEQYDELEDDDHAGPEDAVLDETIAIAFDLVDAPNLARNK</sequence>
<dbReference type="Pfam" id="PF11818">
    <property type="entry name" value="DUF3340"/>
    <property type="match status" value="1"/>
</dbReference>
<dbReference type="GO" id="GO:0008236">
    <property type="term" value="F:serine-type peptidase activity"/>
    <property type="evidence" value="ECO:0007669"/>
    <property type="project" value="UniProtKB-KW"/>
</dbReference>
<dbReference type="SUPFAM" id="SSF52096">
    <property type="entry name" value="ClpP/crotonase"/>
    <property type="match status" value="1"/>
</dbReference>
<evidence type="ECO:0000313" key="9">
    <source>
        <dbReference type="EMBL" id="GGA77684.1"/>
    </source>
</evidence>
<protein>
    <submittedName>
        <fullName evidence="9">Tail-specific protease</fullName>
    </submittedName>
</protein>
<name>A0A8J2XP72_9GAMM</name>
<dbReference type="SMART" id="SM00228">
    <property type="entry name" value="PDZ"/>
    <property type="match status" value="1"/>
</dbReference>
<dbReference type="GO" id="GO:0007165">
    <property type="term" value="P:signal transduction"/>
    <property type="evidence" value="ECO:0007669"/>
    <property type="project" value="TreeGrafter"/>
</dbReference>
<feature type="domain" description="PDZ" evidence="8">
    <location>
        <begin position="250"/>
        <end position="310"/>
    </location>
</feature>
<feature type="chain" id="PRO_5035210256" evidence="7">
    <location>
        <begin position="22"/>
        <end position="685"/>
    </location>
</feature>
<dbReference type="SMART" id="SM00245">
    <property type="entry name" value="TSPc"/>
    <property type="match status" value="1"/>
</dbReference>
<organism evidence="9 10">
    <name type="scientific">Neiella marina</name>
    <dbReference type="NCBI Taxonomy" id="508461"/>
    <lineage>
        <taxon>Bacteria</taxon>
        <taxon>Pseudomonadati</taxon>
        <taxon>Pseudomonadota</taxon>
        <taxon>Gammaproteobacteria</taxon>
        <taxon>Alteromonadales</taxon>
        <taxon>Echinimonadaceae</taxon>
        <taxon>Neiella</taxon>
    </lineage>
</organism>
<dbReference type="PANTHER" id="PTHR32060:SF22">
    <property type="entry name" value="CARBOXYL-TERMINAL-PROCESSING PEPTIDASE 3, CHLOROPLASTIC"/>
    <property type="match status" value="1"/>
</dbReference>
<dbReference type="NCBIfam" id="TIGR00225">
    <property type="entry name" value="prc"/>
    <property type="match status" value="1"/>
</dbReference>
<dbReference type="RefSeq" id="WP_087505559.1">
    <property type="nucleotide sequence ID" value="NZ_BMDX01000008.1"/>
</dbReference>
<keyword evidence="3 5" id="KW-0378">Hydrolase</keyword>
<dbReference type="InterPro" id="IPR001478">
    <property type="entry name" value="PDZ"/>
</dbReference>
<keyword evidence="2 5" id="KW-0645">Protease</keyword>
<keyword evidence="10" id="KW-1185">Reference proteome</keyword>
<dbReference type="FunFam" id="3.90.226.10:FF:000090">
    <property type="entry name" value="Tail-specific protease"/>
    <property type="match status" value="1"/>
</dbReference>
<dbReference type="Pfam" id="PF00595">
    <property type="entry name" value="PDZ"/>
    <property type="match status" value="1"/>
</dbReference>
<dbReference type="GO" id="GO:0004175">
    <property type="term" value="F:endopeptidase activity"/>
    <property type="evidence" value="ECO:0007669"/>
    <property type="project" value="TreeGrafter"/>
</dbReference>
<evidence type="ECO:0000256" key="3">
    <source>
        <dbReference type="ARBA" id="ARBA00022801"/>
    </source>
</evidence>
<evidence type="ECO:0000313" key="10">
    <source>
        <dbReference type="Proteomes" id="UP000619743"/>
    </source>
</evidence>
<dbReference type="InterPro" id="IPR040573">
    <property type="entry name" value="TSP_N"/>
</dbReference>
<dbReference type="GO" id="GO:0030288">
    <property type="term" value="C:outer membrane-bounded periplasmic space"/>
    <property type="evidence" value="ECO:0007669"/>
    <property type="project" value="TreeGrafter"/>
</dbReference>
<dbReference type="PANTHER" id="PTHR32060">
    <property type="entry name" value="TAIL-SPECIFIC PROTEASE"/>
    <property type="match status" value="1"/>
</dbReference>
<comment type="similarity">
    <text evidence="1 5">Belongs to the peptidase S41A family.</text>
</comment>
<dbReference type="SUPFAM" id="SSF50156">
    <property type="entry name" value="PDZ domain-like"/>
    <property type="match status" value="1"/>
</dbReference>
<dbReference type="Gene3D" id="2.30.42.10">
    <property type="match status" value="1"/>
</dbReference>
<dbReference type="EMBL" id="BMDX01000008">
    <property type="protein sequence ID" value="GGA77684.1"/>
    <property type="molecule type" value="Genomic_DNA"/>
</dbReference>
<dbReference type="InterPro" id="IPR036034">
    <property type="entry name" value="PDZ_sf"/>
</dbReference>
<keyword evidence="7" id="KW-0732">Signal</keyword>
<reference evidence="10" key="1">
    <citation type="journal article" date="2019" name="Int. J. Syst. Evol. Microbiol.">
        <title>The Global Catalogue of Microorganisms (GCM) 10K type strain sequencing project: providing services to taxonomists for standard genome sequencing and annotation.</title>
        <authorList>
            <consortium name="The Broad Institute Genomics Platform"/>
            <consortium name="The Broad Institute Genome Sequencing Center for Infectious Disease"/>
            <person name="Wu L."/>
            <person name="Ma J."/>
        </authorList>
    </citation>
    <scope>NUCLEOTIDE SEQUENCE [LARGE SCALE GENOMIC DNA]</scope>
    <source>
        <strain evidence="10">CGMCC 1.10130</strain>
    </source>
</reference>
<dbReference type="OrthoDB" id="9812068at2"/>
<evidence type="ECO:0000256" key="5">
    <source>
        <dbReference type="RuleBase" id="RU004404"/>
    </source>
</evidence>
<dbReference type="CDD" id="cd06782">
    <property type="entry name" value="cpPDZ_CPP-like"/>
    <property type="match status" value="1"/>
</dbReference>
<comment type="caution">
    <text evidence="9">The sequence shown here is derived from an EMBL/GenBank/DDBJ whole genome shotgun (WGS) entry which is preliminary data.</text>
</comment>
<feature type="region of interest" description="Disordered" evidence="6">
    <location>
        <begin position="629"/>
        <end position="663"/>
    </location>
</feature>
<dbReference type="Gene3D" id="3.30.750.44">
    <property type="match status" value="1"/>
</dbReference>
<dbReference type="InterPro" id="IPR005151">
    <property type="entry name" value="Tail-specific_protease"/>
</dbReference>
<dbReference type="InterPro" id="IPR004447">
    <property type="entry name" value="Peptidase_S41A"/>
</dbReference>
<dbReference type="InterPro" id="IPR020992">
    <property type="entry name" value="Tail_Prtase_C"/>
</dbReference>
<dbReference type="CDD" id="cd07560">
    <property type="entry name" value="Peptidase_S41_CPP"/>
    <property type="match status" value="1"/>
</dbReference>
<dbReference type="Pfam" id="PF03572">
    <property type="entry name" value="Peptidase_S41"/>
    <property type="match status" value="1"/>
</dbReference>
<gene>
    <name evidence="9" type="primary">prc</name>
    <name evidence="9" type="ORF">GCM10011369_19510</name>
</gene>
<dbReference type="Proteomes" id="UP000619743">
    <property type="component" value="Unassembled WGS sequence"/>
</dbReference>
<evidence type="ECO:0000256" key="1">
    <source>
        <dbReference type="ARBA" id="ARBA00009179"/>
    </source>
</evidence>